<evidence type="ECO:0000256" key="2">
    <source>
        <dbReference type="ARBA" id="ARBA00010849"/>
    </source>
</evidence>
<evidence type="ECO:0000313" key="6">
    <source>
        <dbReference type="Proteomes" id="UP000054304"/>
    </source>
</evidence>
<organism evidence="5 6">
    <name type="scientific">Lachancea lanzarotensis</name>
    <dbReference type="NCBI Taxonomy" id="1245769"/>
    <lineage>
        <taxon>Eukaryota</taxon>
        <taxon>Fungi</taxon>
        <taxon>Dikarya</taxon>
        <taxon>Ascomycota</taxon>
        <taxon>Saccharomycotina</taxon>
        <taxon>Saccharomycetes</taxon>
        <taxon>Saccharomycetales</taxon>
        <taxon>Saccharomycetaceae</taxon>
        <taxon>Lachancea</taxon>
    </lineage>
</organism>
<proteinExistence type="inferred from homology"/>
<feature type="compositionally biased region" description="Polar residues" evidence="4">
    <location>
        <begin position="70"/>
        <end position="82"/>
    </location>
</feature>
<dbReference type="Pfam" id="PF05186">
    <property type="entry name" value="Dpy-30"/>
    <property type="match status" value="1"/>
</dbReference>
<dbReference type="AlphaFoldDB" id="A0A0C7NDH2"/>
<reference evidence="5 6" key="1">
    <citation type="submission" date="2014-12" db="EMBL/GenBank/DDBJ databases">
        <authorList>
            <person name="Neuveglise Cecile"/>
        </authorList>
    </citation>
    <scope>NUCLEOTIDE SEQUENCE [LARGE SCALE GENOMIC DNA]</scope>
    <source>
        <strain evidence="5 6">CBS 12615</strain>
    </source>
</reference>
<feature type="region of interest" description="Disordered" evidence="4">
    <location>
        <begin position="70"/>
        <end position="89"/>
    </location>
</feature>
<dbReference type="OrthoDB" id="417678at2759"/>
<feature type="compositionally biased region" description="Polar residues" evidence="4">
    <location>
        <begin position="1"/>
        <end position="12"/>
    </location>
</feature>
<keyword evidence="6" id="KW-1185">Reference proteome</keyword>
<dbReference type="GO" id="GO:0005634">
    <property type="term" value="C:nucleus"/>
    <property type="evidence" value="ECO:0007669"/>
    <property type="project" value="UniProtKB-SubCell"/>
</dbReference>
<name>A0A0C7NDH2_9SACH</name>
<comment type="similarity">
    <text evidence="2">Belongs to the dpy-30 family.</text>
</comment>
<evidence type="ECO:0000313" key="5">
    <source>
        <dbReference type="EMBL" id="CEP63719.1"/>
    </source>
</evidence>
<evidence type="ECO:0000256" key="4">
    <source>
        <dbReference type="SAM" id="MobiDB-lite"/>
    </source>
</evidence>
<dbReference type="Gene3D" id="1.20.890.10">
    <property type="entry name" value="cAMP-dependent protein kinase regulatory subunit, dimerization-anchoring domain"/>
    <property type="match status" value="1"/>
</dbReference>
<dbReference type="GeneID" id="34687237"/>
<dbReference type="STRING" id="1245769.A0A0C7NDH2"/>
<accession>A0A0C7NDH2</accession>
<evidence type="ECO:0000256" key="1">
    <source>
        <dbReference type="ARBA" id="ARBA00004123"/>
    </source>
</evidence>
<evidence type="ECO:0000256" key="3">
    <source>
        <dbReference type="ARBA" id="ARBA00023242"/>
    </source>
</evidence>
<dbReference type="InterPro" id="IPR049629">
    <property type="entry name" value="DPY30_SDC1_DD"/>
</dbReference>
<feature type="region of interest" description="Disordered" evidence="4">
    <location>
        <begin position="1"/>
        <end position="28"/>
    </location>
</feature>
<keyword evidence="3" id="KW-0539">Nucleus</keyword>
<dbReference type="CDD" id="cd22965">
    <property type="entry name" value="DD_DPY30_SDC1"/>
    <property type="match status" value="1"/>
</dbReference>
<sequence>MEVEQQTKQETPQLPDPDRIDISETIGGSQTRKYLNKHVTPALLRGMRLIAKNQPEDPLKFLGEYLIQESQLPQTSPATNDPENLPDAV</sequence>
<dbReference type="Proteomes" id="UP000054304">
    <property type="component" value="Unassembled WGS sequence"/>
</dbReference>
<dbReference type="RefSeq" id="XP_022629931.1">
    <property type="nucleotide sequence ID" value="XM_022770607.1"/>
</dbReference>
<gene>
    <name evidence="5" type="ORF">LALA0_S09e00958g</name>
</gene>
<comment type="subcellular location">
    <subcellularLocation>
        <location evidence="1">Nucleus</location>
    </subcellularLocation>
</comment>
<dbReference type="EMBL" id="LN736368">
    <property type="protein sequence ID" value="CEP63719.1"/>
    <property type="molecule type" value="Genomic_DNA"/>
</dbReference>
<protein>
    <submittedName>
        <fullName evidence="5">LALA0S09e00958g1_1</fullName>
    </submittedName>
</protein>
<dbReference type="InterPro" id="IPR007858">
    <property type="entry name" value="Dpy-30_motif"/>
</dbReference>
<dbReference type="HOGENOM" id="CLU_2455130_0_0_1"/>